<organism evidence="2 3">
    <name type="scientific">Saccharothrix ecbatanensis</name>
    <dbReference type="NCBI Taxonomy" id="1105145"/>
    <lineage>
        <taxon>Bacteria</taxon>
        <taxon>Bacillati</taxon>
        <taxon>Actinomycetota</taxon>
        <taxon>Actinomycetes</taxon>
        <taxon>Pseudonocardiales</taxon>
        <taxon>Pseudonocardiaceae</taxon>
        <taxon>Saccharothrix</taxon>
    </lineage>
</organism>
<evidence type="ECO:0000313" key="3">
    <source>
        <dbReference type="Proteomes" id="UP000552097"/>
    </source>
</evidence>
<dbReference type="RefSeq" id="WP_184922662.1">
    <property type="nucleotide sequence ID" value="NZ_JACHMO010000001.1"/>
</dbReference>
<dbReference type="EMBL" id="JACHMO010000001">
    <property type="protein sequence ID" value="MBB5804664.1"/>
    <property type="molecule type" value="Genomic_DNA"/>
</dbReference>
<accession>A0A7W9HLU1</accession>
<evidence type="ECO:0000313" key="2">
    <source>
        <dbReference type="EMBL" id="MBB5804664.1"/>
    </source>
</evidence>
<feature type="region of interest" description="Disordered" evidence="1">
    <location>
        <begin position="101"/>
        <end position="124"/>
    </location>
</feature>
<comment type="caution">
    <text evidence="2">The sequence shown here is derived from an EMBL/GenBank/DDBJ whole genome shotgun (WGS) entry which is preliminary data.</text>
</comment>
<protein>
    <submittedName>
        <fullName evidence="2">P27 family predicted phage terminase small subunit</fullName>
    </submittedName>
</protein>
<dbReference type="NCBIfam" id="TIGR01558">
    <property type="entry name" value="sm_term_P27"/>
    <property type="match status" value="1"/>
</dbReference>
<proteinExistence type="predicted"/>
<sequence length="124" mass="14196">MAFDAPDSVIGKALDEWNRLLPYMKENEYDVAQNVQPYASYCIAVKRRDECETAIDEQGLLVDSRQDTYARNPATLIQQGCNQTILEISKRFGFTPADKKALAQEDKSEETEEVPDYMRALLRK</sequence>
<dbReference type="InterPro" id="IPR006448">
    <property type="entry name" value="Phage_term_ssu_P27"/>
</dbReference>
<dbReference type="Pfam" id="PF05119">
    <property type="entry name" value="Terminase_4"/>
    <property type="match status" value="1"/>
</dbReference>
<dbReference type="Proteomes" id="UP000552097">
    <property type="component" value="Unassembled WGS sequence"/>
</dbReference>
<keyword evidence="3" id="KW-1185">Reference proteome</keyword>
<evidence type="ECO:0000256" key="1">
    <source>
        <dbReference type="SAM" id="MobiDB-lite"/>
    </source>
</evidence>
<dbReference type="AlphaFoldDB" id="A0A7W9HLU1"/>
<gene>
    <name evidence="2" type="ORF">F4560_004432</name>
</gene>
<reference evidence="2 3" key="1">
    <citation type="submission" date="2020-08" db="EMBL/GenBank/DDBJ databases">
        <title>Sequencing the genomes of 1000 actinobacteria strains.</title>
        <authorList>
            <person name="Klenk H.-P."/>
        </authorList>
    </citation>
    <scope>NUCLEOTIDE SEQUENCE [LARGE SCALE GENOMIC DNA]</scope>
    <source>
        <strain evidence="2 3">DSM 45486</strain>
    </source>
</reference>
<name>A0A7W9HLU1_9PSEU</name>